<dbReference type="InterPro" id="IPR036389">
    <property type="entry name" value="RNase_III_sf"/>
</dbReference>
<evidence type="ECO:0000313" key="4">
    <source>
        <dbReference type="Proteomes" id="UP000198372"/>
    </source>
</evidence>
<keyword evidence="4" id="KW-1185">Reference proteome</keyword>
<evidence type="ECO:0000259" key="2">
    <source>
        <dbReference type="PROSITE" id="PS50142"/>
    </source>
</evidence>
<name>A0A238FIF1_9BASI</name>
<dbReference type="AlphaFoldDB" id="A0A238FIF1"/>
<dbReference type="Proteomes" id="UP000198372">
    <property type="component" value="Unassembled WGS sequence"/>
</dbReference>
<reference evidence="4" key="1">
    <citation type="submission" date="2016-09" db="EMBL/GenBank/DDBJ databases">
        <authorList>
            <person name="Jeantristanb JTB J.-T."/>
            <person name="Ricardo R."/>
        </authorList>
    </citation>
    <scope>NUCLEOTIDE SEQUENCE [LARGE SCALE GENOMIC DNA]</scope>
</reference>
<dbReference type="SUPFAM" id="SSF69065">
    <property type="entry name" value="RNase III domain-like"/>
    <property type="match status" value="1"/>
</dbReference>
<feature type="compositionally biased region" description="Low complexity" evidence="1">
    <location>
        <begin position="40"/>
        <end position="61"/>
    </location>
</feature>
<accession>A0A238FIF1</accession>
<organism evidence="3 4">
    <name type="scientific">Microbotryum intermedium</name>
    <dbReference type="NCBI Taxonomy" id="269621"/>
    <lineage>
        <taxon>Eukaryota</taxon>
        <taxon>Fungi</taxon>
        <taxon>Dikarya</taxon>
        <taxon>Basidiomycota</taxon>
        <taxon>Pucciniomycotina</taxon>
        <taxon>Microbotryomycetes</taxon>
        <taxon>Microbotryales</taxon>
        <taxon>Microbotryaceae</taxon>
        <taxon>Microbotryum</taxon>
    </lineage>
</organism>
<sequence>MLQISPSSKLVFRNQALLSAFQTNVRHASSARAPAGTPRSLAPKSSPAASPQALATTATTAPIKSELPELLDVLQITRKAMSFDVRTSPPSLSNKALAKVVFGKDGAKLTPESPWKPKKLEFFGDREASRIAAEVILIAMQLTENNPGSKPVHLSQLASAMTTNEIFNEWAHEVGMIKQLQRHGGVATYSTDSRLANLFETYVGALHMDQGAAGPTYFLAPLFVREYNKLCGVDLLPIAGADSSERLARSFKPWIPNTISSEDYDDMRGALQASNEMGEMARMGKKDGGIPGTPSTPPSVPSKPLLPPSKAADPKTSAPLSKAPNAKKQSSTTPPSTVLLPSSEKKGKKSEPKPEPKSKGTPKKPTPVKLPQTKPQKVSVVTVEAPIVKAKVTTNHDDGGSIGQER</sequence>
<dbReference type="InterPro" id="IPR000999">
    <property type="entry name" value="RNase_III_dom"/>
</dbReference>
<feature type="region of interest" description="Disordered" evidence="1">
    <location>
        <begin position="282"/>
        <end position="379"/>
    </location>
</feature>
<dbReference type="PROSITE" id="PS50142">
    <property type="entry name" value="RNASE_3_2"/>
    <property type="match status" value="1"/>
</dbReference>
<feature type="region of interest" description="Disordered" evidence="1">
    <location>
        <begin position="27"/>
        <end position="61"/>
    </location>
</feature>
<protein>
    <submittedName>
        <fullName evidence="3">BQ2448_6942 protein</fullName>
    </submittedName>
</protein>
<feature type="compositionally biased region" description="Basic and acidic residues" evidence="1">
    <location>
        <begin position="343"/>
        <end position="358"/>
    </location>
</feature>
<evidence type="ECO:0000313" key="3">
    <source>
        <dbReference type="EMBL" id="SCV73017.1"/>
    </source>
</evidence>
<feature type="compositionally biased region" description="Pro residues" evidence="1">
    <location>
        <begin position="294"/>
        <end position="307"/>
    </location>
</feature>
<gene>
    <name evidence="3" type="ORF">BQ2448_6942</name>
</gene>
<dbReference type="GO" id="GO:0004525">
    <property type="term" value="F:ribonuclease III activity"/>
    <property type="evidence" value="ECO:0007669"/>
    <property type="project" value="InterPro"/>
</dbReference>
<dbReference type="Gene3D" id="1.10.1520.10">
    <property type="entry name" value="Ribonuclease III domain"/>
    <property type="match status" value="1"/>
</dbReference>
<dbReference type="GO" id="GO:0006396">
    <property type="term" value="P:RNA processing"/>
    <property type="evidence" value="ECO:0007669"/>
    <property type="project" value="InterPro"/>
</dbReference>
<evidence type="ECO:0000256" key="1">
    <source>
        <dbReference type="SAM" id="MobiDB-lite"/>
    </source>
</evidence>
<feature type="compositionally biased region" description="Polar residues" evidence="1">
    <location>
        <begin position="327"/>
        <end position="336"/>
    </location>
</feature>
<feature type="domain" description="RNase III" evidence="2">
    <location>
        <begin position="136"/>
        <end position="211"/>
    </location>
</feature>
<dbReference type="OrthoDB" id="2540045at2759"/>
<dbReference type="Pfam" id="PF00636">
    <property type="entry name" value="Ribonuclease_3"/>
    <property type="match status" value="1"/>
</dbReference>
<dbReference type="CDD" id="cd00593">
    <property type="entry name" value="RIBOc"/>
    <property type="match status" value="1"/>
</dbReference>
<feature type="compositionally biased region" description="Low complexity" evidence="1">
    <location>
        <begin position="367"/>
        <end position="378"/>
    </location>
</feature>
<proteinExistence type="predicted"/>
<dbReference type="EMBL" id="FMSP01000017">
    <property type="protein sequence ID" value="SCV73017.1"/>
    <property type="molecule type" value="Genomic_DNA"/>
</dbReference>